<dbReference type="EMBL" id="JBFXLT010000045">
    <property type="protein sequence ID" value="KAL2812730.1"/>
    <property type="molecule type" value="Genomic_DNA"/>
</dbReference>
<evidence type="ECO:0000313" key="2">
    <source>
        <dbReference type="EMBL" id="KAL2812730.1"/>
    </source>
</evidence>
<dbReference type="Proteomes" id="UP001610334">
    <property type="component" value="Unassembled WGS sequence"/>
</dbReference>
<name>A0ABR4HBN9_9EURO</name>
<accession>A0ABR4HBN9</accession>
<keyword evidence="1" id="KW-0732">Signal</keyword>
<gene>
    <name evidence="2" type="ORF">BJX63DRAFT_395967</name>
</gene>
<comment type="caution">
    <text evidence="2">The sequence shown here is derived from an EMBL/GenBank/DDBJ whole genome shotgun (WGS) entry which is preliminary data.</text>
</comment>
<evidence type="ECO:0000313" key="3">
    <source>
        <dbReference type="Proteomes" id="UP001610334"/>
    </source>
</evidence>
<keyword evidence="3" id="KW-1185">Reference proteome</keyword>
<reference evidence="2 3" key="1">
    <citation type="submission" date="2024-07" db="EMBL/GenBank/DDBJ databases">
        <title>Section-level genome sequencing and comparative genomics of Aspergillus sections Usti and Cavernicolus.</title>
        <authorList>
            <consortium name="Lawrence Berkeley National Laboratory"/>
            <person name="Nybo J.L."/>
            <person name="Vesth T.C."/>
            <person name="Theobald S."/>
            <person name="Frisvad J.C."/>
            <person name="Larsen T.O."/>
            <person name="Kjaerboelling I."/>
            <person name="Rothschild-Mancinelli K."/>
            <person name="Lyhne E.K."/>
            <person name="Kogle M.E."/>
            <person name="Barry K."/>
            <person name="Clum A."/>
            <person name="Na H."/>
            <person name="Ledsgaard L."/>
            <person name="Lin J."/>
            <person name="Lipzen A."/>
            <person name="Kuo A."/>
            <person name="Riley R."/>
            <person name="Mondo S."/>
            <person name="Labutti K."/>
            <person name="Haridas S."/>
            <person name="Pangalinan J."/>
            <person name="Salamov A.A."/>
            <person name="Simmons B.A."/>
            <person name="Magnuson J.K."/>
            <person name="Chen J."/>
            <person name="Drula E."/>
            <person name="Henrissat B."/>
            <person name="Wiebenga A."/>
            <person name="Lubbers R.J."/>
            <person name="Gomes A.C."/>
            <person name="Makela M.R."/>
            <person name="Stajich J."/>
            <person name="Grigoriev I.V."/>
            <person name="Mortensen U.H."/>
            <person name="De Vries R.P."/>
            <person name="Baker S.E."/>
            <person name="Andersen M.R."/>
        </authorList>
    </citation>
    <scope>NUCLEOTIDE SEQUENCE [LARGE SCALE GENOMIC DNA]</scope>
    <source>
        <strain evidence="2 3">CBS 588.65</strain>
    </source>
</reference>
<feature type="signal peptide" evidence="1">
    <location>
        <begin position="1"/>
        <end position="23"/>
    </location>
</feature>
<evidence type="ECO:0008006" key="4">
    <source>
        <dbReference type="Google" id="ProtNLM"/>
    </source>
</evidence>
<proteinExistence type="predicted"/>
<evidence type="ECO:0000256" key="1">
    <source>
        <dbReference type="SAM" id="SignalP"/>
    </source>
</evidence>
<organism evidence="2 3">
    <name type="scientific">Aspergillus granulosus</name>
    <dbReference type="NCBI Taxonomy" id="176169"/>
    <lineage>
        <taxon>Eukaryota</taxon>
        <taxon>Fungi</taxon>
        <taxon>Dikarya</taxon>
        <taxon>Ascomycota</taxon>
        <taxon>Pezizomycotina</taxon>
        <taxon>Eurotiomycetes</taxon>
        <taxon>Eurotiomycetidae</taxon>
        <taxon>Eurotiales</taxon>
        <taxon>Aspergillaceae</taxon>
        <taxon>Aspergillus</taxon>
        <taxon>Aspergillus subgen. Nidulantes</taxon>
    </lineage>
</organism>
<sequence>MVHRLHHPLWTLCQRLYWPFLQCWWSCSVHSSFHVSQALCIWCKVPHQGRDSSCRLSGAVWQQNNQAVRLSGHCYLCDCVVGSKYGGGSAGFRATQDDDMRLTSQ</sequence>
<feature type="chain" id="PRO_5046306938" description="Secreted protein" evidence="1">
    <location>
        <begin position="24"/>
        <end position="105"/>
    </location>
</feature>
<protein>
    <recommendedName>
        <fullName evidence="4">Secreted protein</fullName>
    </recommendedName>
</protein>